<accession>A0A699Z8N4</accession>
<proteinExistence type="predicted"/>
<dbReference type="AlphaFoldDB" id="A0A699Z8N4"/>
<gene>
    <name evidence="1" type="ORF">HaLaN_15354</name>
</gene>
<comment type="caution">
    <text evidence="1">The sequence shown here is derived from an EMBL/GenBank/DDBJ whole genome shotgun (WGS) entry which is preliminary data.</text>
</comment>
<sequence>MAAALKLVDLSDDAVVAMLFASGAWYDVIEPME</sequence>
<name>A0A699Z8N4_HAELA</name>
<reference evidence="1 2" key="1">
    <citation type="submission" date="2020-02" db="EMBL/GenBank/DDBJ databases">
        <title>Draft genome sequence of Haematococcus lacustris strain NIES-144.</title>
        <authorList>
            <person name="Morimoto D."/>
            <person name="Nakagawa S."/>
            <person name="Yoshida T."/>
            <person name="Sawayama S."/>
        </authorList>
    </citation>
    <scope>NUCLEOTIDE SEQUENCE [LARGE SCALE GENOMIC DNA]</scope>
    <source>
        <strain evidence="1 2">NIES-144</strain>
    </source>
</reference>
<evidence type="ECO:0000313" key="2">
    <source>
        <dbReference type="Proteomes" id="UP000485058"/>
    </source>
</evidence>
<evidence type="ECO:0000313" key="1">
    <source>
        <dbReference type="EMBL" id="GFH18531.1"/>
    </source>
</evidence>
<protein>
    <submittedName>
        <fullName evidence="1">Uncharacterized protein</fullName>
    </submittedName>
</protein>
<organism evidence="1 2">
    <name type="scientific">Haematococcus lacustris</name>
    <name type="common">Green alga</name>
    <name type="synonym">Haematococcus pluvialis</name>
    <dbReference type="NCBI Taxonomy" id="44745"/>
    <lineage>
        <taxon>Eukaryota</taxon>
        <taxon>Viridiplantae</taxon>
        <taxon>Chlorophyta</taxon>
        <taxon>core chlorophytes</taxon>
        <taxon>Chlorophyceae</taxon>
        <taxon>CS clade</taxon>
        <taxon>Chlamydomonadales</taxon>
        <taxon>Haematococcaceae</taxon>
        <taxon>Haematococcus</taxon>
    </lineage>
</organism>
<dbReference type="Proteomes" id="UP000485058">
    <property type="component" value="Unassembled WGS sequence"/>
</dbReference>
<dbReference type="EMBL" id="BLLF01001314">
    <property type="protein sequence ID" value="GFH18531.1"/>
    <property type="molecule type" value="Genomic_DNA"/>
</dbReference>
<keyword evidence="2" id="KW-1185">Reference proteome</keyword>